<sequence length="241" mass="26555">MASVSSPLPYPTTKSPKSPNPNTPIRCKSCLHQFQSHAKSLDLVSRLGFLRRNALLGMFLSAPSFSLLALESFAATDLFGSFRAYEDETNKFRIFVPEGWSVGTGETSSIKSVTAFYPEEASNTNVSITIAGVGPDFTTLGSFGKVDAFAQTLVNGLDRSWQRPPGTLAKLINATAENGLYYIEYTLQKPGDRCKHIFSAIGMASNGWYNRLYTVTGQFIDDEEEKYKSLIEKSVSSFRLI</sequence>
<evidence type="ECO:0000259" key="2">
    <source>
        <dbReference type="Pfam" id="PF01789"/>
    </source>
</evidence>
<accession>A0A0F6PKY1</accession>
<dbReference type="InterPro" id="IPR016123">
    <property type="entry name" value="Mog1/PsbP_a/b/a-sand"/>
</dbReference>
<dbReference type="EMBL" id="KM668496">
    <property type="protein sequence ID" value="AJS13470.1"/>
    <property type="molecule type" value="mRNA"/>
</dbReference>
<gene>
    <name evidence="3" type="primary">PPD3</name>
</gene>
<evidence type="ECO:0000313" key="3">
    <source>
        <dbReference type="EMBL" id="AJS13470.1"/>
    </source>
</evidence>
<dbReference type="GO" id="GO:0015979">
    <property type="term" value="P:photosynthesis"/>
    <property type="evidence" value="ECO:0007669"/>
    <property type="project" value="InterPro"/>
</dbReference>
<dbReference type="InterPro" id="IPR002683">
    <property type="entry name" value="PsbP_C"/>
</dbReference>
<dbReference type="SUPFAM" id="SSF55724">
    <property type="entry name" value="Mog1p/PsbP-like"/>
    <property type="match status" value="1"/>
</dbReference>
<reference evidence="3" key="2">
    <citation type="journal article" date="2015" name="BMC Plant Biol.">
        <title>NDH expression marks major transitions in plant evolution and reveals coordinate intracellular gene loss.</title>
        <authorList>
            <person name="Ruhlman T.A."/>
            <person name="Chang W.J."/>
            <person name="Chen J.J."/>
            <person name="Huang Y.T."/>
            <person name="Chan M.T."/>
            <person name="Zhang J."/>
            <person name="Liao D.C."/>
            <person name="Blazier J.C."/>
            <person name="Jin X."/>
            <person name="Shih M.C."/>
            <person name="Jansen R.K."/>
            <person name="Lin C.S."/>
        </authorList>
    </citation>
    <scope>NUCLEOTIDE SEQUENCE</scope>
</reference>
<dbReference type="GO" id="GO:0005509">
    <property type="term" value="F:calcium ion binding"/>
    <property type="evidence" value="ECO:0007669"/>
    <property type="project" value="InterPro"/>
</dbReference>
<dbReference type="Gene3D" id="3.40.1000.10">
    <property type="entry name" value="Mog1/PsbP, alpha/beta/alpha sandwich"/>
    <property type="match status" value="1"/>
</dbReference>
<feature type="domain" description="PsbP C-terminal" evidence="2">
    <location>
        <begin position="81"/>
        <end position="239"/>
    </location>
</feature>
<dbReference type="GO" id="GO:0019898">
    <property type="term" value="C:extrinsic component of membrane"/>
    <property type="evidence" value="ECO:0007669"/>
    <property type="project" value="InterPro"/>
</dbReference>
<proteinExistence type="evidence at transcript level"/>
<feature type="compositionally biased region" description="Polar residues" evidence="1">
    <location>
        <begin position="1"/>
        <end position="17"/>
    </location>
</feature>
<feature type="region of interest" description="Disordered" evidence="1">
    <location>
        <begin position="1"/>
        <end position="22"/>
    </location>
</feature>
<evidence type="ECO:0000256" key="1">
    <source>
        <dbReference type="SAM" id="MobiDB-lite"/>
    </source>
</evidence>
<dbReference type="GO" id="GO:0009654">
    <property type="term" value="C:photosystem II oxygen evolving complex"/>
    <property type="evidence" value="ECO:0007669"/>
    <property type="project" value="InterPro"/>
</dbReference>
<dbReference type="AlphaFoldDB" id="A0A0F6PKY1"/>
<dbReference type="PANTHER" id="PTHR31407">
    <property type="match status" value="1"/>
</dbReference>
<organism evidence="3">
    <name type="scientific">Erycina pusilla</name>
    <dbReference type="NCBI Taxonomy" id="154679"/>
    <lineage>
        <taxon>Eukaryota</taxon>
        <taxon>Viridiplantae</taxon>
        <taxon>Streptophyta</taxon>
        <taxon>Embryophyta</taxon>
        <taxon>Tracheophyta</taxon>
        <taxon>Spermatophyta</taxon>
        <taxon>Magnoliopsida</taxon>
        <taxon>Liliopsida</taxon>
        <taxon>Asparagales</taxon>
        <taxon>Orchidaceae</taxon>
        <taxon>Epidendroideae</taxon>
        <taxon>Cymbidieae</taxon>
        <taxon>Oncidiinae</taxon>
        <taxon>Erycina</taxon>
    </lineage>
</organism>
<name>A0A0F6PKY1_9ASPA</name>
<dbReference type="PANTHER" id="PTHR31407:SF17">
    <property type="entry name" value="PSBP DOMAIN-CONTAINING PROTEIN 3, CHLOROPLASTIC"/>
    <property type="match status" value="1"/>
</dbReference>
<protein>
    <submittedName>
        <fullName evidence="3">PPD3</fullName>
    </submittedName>
</protein>
<reference evidence="3" key="1">
    <citation type="submission" date="2014-09" db="EMBL/GenBank/DDBJ databases">
        <authorList>
            <person name="Lin C.-S."/>
        </authorList>
    </citation>
    <scope>NUCLEOTIDE SEQUENCE</scope>
</reference>
<dbReference type="Pfam" id="PF01789">
    <property type="entry name" value="PsbP"/>
    <property type="match status" value="1"/>
</dbReference>